<reference evidence="2 3" key="1">
    <citation type="journal article" date="2016" name="Nat. Commun.">
        <title>Thousands of microbial genomes shed light on interconnected biogeochemical processes in an aquifer system.</title>
        <authorList>
            <person name="Anantharaman K."/>
            <person name="Brown C.T."/>
            <person name="Hug L.A."/>
            <person name="Sharon I."/>
            <person name="Castelle C.J."/>
            <person name="Probst A.J."/>
            <person name="Thomas B.C."/>
            <person name="Singh A."/>
            <person name="Wilkins M.J."/>
            <person name="Karaoz U."/>
            <person name="Brodie E.L."/>
            <person name="Williams K.H."/>
            <person name="Hubbard S.S."/>
            <person name="Banfield J.F."/>
        </authorList>
    </citation>
    <scope>NUCLEOTIDE SEQUENCE [LARGE SCALE GENOMIC DNA]</scope>
</reference>
<dbReference type="AlphaFoldDB" id="A0A1F7FCE2"/>
<dbReference type="Gene3D" id="3.60.15.10">
    <property type="entry name" value="Ribonuclease Z/Hydroxyacylglutathione hydrolase-like"/>
    <property type="match status" value="1"/>
</dbReference>
<gene>
    <name evidence="2" type="ORF">A2519_19605</name>
</gene>
<dbReference type="InterPro" id="IPR036866">
    <property type="entry name" value="RibonucZ/Hydroxyglut_hydro"/>
</dbReference>
<evidence type="ECO:0000259" key="1">
    <source>
        <dbReference type="SMART" id="SM00849"/>
    </source>
</evidence>
<dbReference type="Proteomes" id="UP000179243">
    <property type="component" value="Unassembled WGS sequence"/>
</dbReference>
<sequence length="277" mass="32123">MKITCWGCRGSLPTPGSTTVKYGGNTTCFQINSKDGHLIIIDAGSGMRMLGNYLRKNDPRRIIHLLITHAHWDHLMGFPFFMPAYLKNYSIKVKGYIDAHHKLKDIIAHQFESPYFPVDFRVLKSRLEFTELKKKKFKIGNVSIETIRLNHPNGGFGFKFRENGKAFVFLTDNELTYNHGSKMNRCDFIEFCQDADLLIHDAQYLESEYNHFNRGWGHSTFGDAFELGRDAGVRRLGFCHHDQERNDRDLDAIEKKYARISGRMKCFVVKEHDTYTV</sequence>
<evidence type="ECO:0000313" key="2">
    <source>
        <dbReference type="EMBL" id="OGK04126.1"/>
    </source>
</evidence>
<dbReference type="InterPro" id="IPR001279">
    <property type="entry name" value="Metallo-B-lactamas"/>
</dbReference>
<dbReference type="Pfam" id="PF12706">
    <property type="entry name" value="Lactamase_B_2"/>
    <property type="match status" value="1"/>
</dbReference>
<feature type="domain" description="Metallo-beta-lactamase" evidence="1">
    <location>
        <begin position="25"/>
        <end position="240"/>
    </location>
</feature>
<dbReference type="EMBL" id="MFYX01000075">
    <property type="protein sequence ID" value="OGK04126.1"/>
    <property type="molecule type" value="Genomic_DNA"/>
</dbReference>
<accession>A0A1F7FCE2</accession>
<name>A0A1F7FCE2_UNCRA</name>
<dbReference type="PANTHER" id="PTHR42663:SF4">
    <property type="entry name" value="SLL1036 PROTEIN"/>
    <property type="match status" value="1"/>
</dbReference>
<dbReference type="SUPFAM" id="SSF56281">
    <property type="entry name" value="Metallo-hydrolase/oxidoreductase"/>
    <property type="match status" value="1"/>
</dbReference>
<protein>
    <recommendedName>
        <fullName evidence="1">Metallo-beta-lactamase domain-containing protein</fullName>
    </recommendedName>
</protein>
<evidence type="ECO:0000313" key="3">
    <source>
        <dbReference type="Proteomes" id="UP000179243"/>
    </source>
</evidence>
<proteinExistence type="predicted"/>
<dbReference type="SMART" id="SM00849">
    <property type="entry name" value="Lactamase_B"/>
    <property type="match status" value="1"/>
</dbReference>
<organism evidence="2 3">
    <name type="scientific">Candidatus Raymondbacteria bacterium RIFOXYD12_FULL_49_13</name>
    <dbReference type="NCBI Taxonomy" id="1817890"/>
    <lineage>
        <taxon>Bacteria</taxon>
        <taxon>Raymondiibacteriota</taxon>
    </lineage>
</organism>
<dbReference type="CDD" id="cd07715">
    <property type="entry name" value="TaR3-like_MBL-fold"/>
    <property type="match status" value="1"/>
</dbReference>
<comment type="caution">
    <text evidence="2">The sequence shown here is derived from an EMBL/GenBank/DDBJ whole genome shotgun (WGS) entry which is preliminary data.</text>
</comment>
<dbReference type="PANTHER" id="PTHR42663">
    <property type="entry name" value="HYDROLASE C777.06C-RELATED-RELATED"/>
    <property type="match status" value="1"/>
</dbReference>